<evidence type="ECO:0000256" key="11">
    <source>
        <dbReference type="RuleBase" id="RU000461"/>
    </source>
</evidence>
<dbReference type="GO" id="GO:0005506">
    <property type="term" value="F:iron ion binding"/>
    <property type="evidence" value="ECO:0007669"/>
    <property type="project" value="InterPro"/>
</dbReference>
<dbReference type="InterPro" id="IPR001128">
    <property type="entry name" value="Cyt_P450"/>
</dbReference>
<dbReference type="PRINTS" id="PR00385">
    <property type="entry name" value="P450"/>
</dbReference>
<comment type="caution">
    <text evidence="13">The sequence shown here is derived from an EMBL/GenBank/DDBJ whole genome shotgun (WGS) entry which is preliminary data.</text>
</comment>
<evidence type="ECO:0000256" key="10">
    <source>
        <dbReference type="PIRSR" id="PIRSR602401-1"/>
    </source>
</evidence>
<evidence type="ECO:0000256" key="12">
    <source>
        <dbReference type="SAM" id="Phobius"/>
    </source>
</evidence>
<keyword evidence="11" id="KW-0503">Monooxygenase</keyword>
<evidence type="ECO:0000256" key="2">
    <source>
        <dbReference type="ARBA" id="ARBA00010617"/>
    </source>
</evidence>
<dbReference type="PROSITE" id="PS00086">
    <property type="entry name" value="CYTOCHROME_P450"/>
    <property type="match status" value="1"/>
</dbReference>
<sequence>MHSLQRCILHIEQINQMEYNMVMYSATPFAAAAIVGILILLICRRSPNKNLPPAVPFALPIIGHMHLVLASGPLHHTLAKFCAKYGPVLSLRLGIRRVLVVSSLSAAEECLTKNDIVFANRPTNVFSGKHLSYDYTTLISAPYGPLWRDLRRFSTAELFSTARTSALSYIREVEMEAMVAGLLNSSAPVDGDGYRRVNLMMLLREVVSNMFTQMLVGKRYFGDSKTVKAEEGKKFDALMAEGIELAESLSLRDWLPAVKWLGINKFKKRIEWVDKEFDIVLQEVLDECRKQHLDKSNQDKEEKRKTLLDVMILLQQKDPKFYTDTIIKGTMLIFIIGGTDPPASMMEWQLSLLLNHPEVLQKVRDEIDTHVGHDRLITDSDVPKLQYLTNVIKESLRLYPSGPLLVAHESSADCTVAGYDVPRGTMLLVHAHALQRNPSLWEDPDSFKPERWFEIDQEAKSLKFLPFGYGRRMCPAEFMSMRLMVLVVGSLVQCFEFKRTSEVVDMTEADSMNLKRAVTLEAYYKPRHVMMPTLSQFFK</sequence>
<name>A0AAX6HXC7_IRIPA</name>
<dbReference type="Proteomes" id="UP001140949">
    <property type="component" value="Unassembled WGS sequence"/>
</dbReference>
<dbReference type="InterPro" id="IPR002401">
    <property type="entry name" value="Cyt_P450_E_grp-I"/>
</dbReference>
<dbReference type="FunFam" id="1.10.630.10:FF:000026">
    <property type="entry name" value="Cytochrome P450 82C4"/>
    <property type="match status" value="1"/>
</dbReference>
<keyword evidence="8 10" id="KW-0408">Iron</keyword>
<gene>
    <name evidence="13" type="ORF">M6B38_286355</name>
</gene>
<dbReference type="EMBL" id="JANAVB010005910">
    <property type="protein sequence ID" value="KAJ6845710.1"/>
    <property type="molecule type" value="Genomic_DNA"/>
</dbReference>
<comment type="similarity">
    <text evidence="2 11">Belongs to the cytochrome P450 family.</text>
</comment>
<reference evidence="13" key="2">
    <citation type="submission" date="2023-04" db="EMBL/GenBank/DDBJ databases">
        <authorList>
            <person name="Bruccoleri R.E."/>
            <person name="Oakeley E.J."/>
            <person name="Faust A.-M."/>
            <person name="Dessus-Babus S."/>
            <person name="Altorfer M."/>
            <person name="Burckhardt D."/>
            <person name="Oertli M."/>
            <person name="Naumann U."/>
            <person name="Petersen F."/>
            <person name="Wong J."/>
        </authorList>
    </citation>
    <scope>NUCLEOTIDE SEQUENCE</scope>
    <source>
        <strain evidence="13">GSM-AAB239-AS_SAM_17_03QT</strain>
        <tissue evidence="13">Leaf</tissue>
    </source>
</reference>
<evidence type="ECO:0000313" key="13">
    <source>
        <dbReference type="EMBL" id="KAJ6845710.1"/>
    </source>
</evidence>
<evidence type="ECO:0000256" key="6">
    <source>
        <dbReference type="ARBA" id="ARBA00022989"/>
    </source>
</evidence>
<comment type="subcellular location">
    <subcellularLocation>
        <location evidence="1">Membrane</location>
        <topology evidence="1">Single-pass membrane protein</topology>
    </subcellularLocation>
</comment>
<evidence type="ECO:0000256" key="5">
    <source>
        <dbReference type="ARBA" id="ARBA00022723"/>
    </source>
</evidence>
<keyword evidence="5 10" id="KW-0479">Metal-binding</keyword>
<dbReference type="PRINTS" id="PR00463">
    <property type="entry name" value="EP450I"/>
</dbReference>
<dbReference type="GO" id="GO:0016705">
    <property type="term" value="F:oxidoreductase activity, acting on paired donors, with incorporation or reduction of molecular oxygen"/>
    <property type="evidence" value="ECO:0007669"/>
    <property type="project" value="InterPro"/>
</dbReference>
<evidence type="ECO:0000256" key="8">
    <source>
        <dbReference type="ARBA" id="ARBA00023004"/>
    </source>
</evidence>
<keyword evidence="4 12" id="KW-0812">Transmembrane</keyword>
<protein>
    <submittedName>
        <fullName evidence="13">Isoflavone 3'-hydroxylase-like</fullName>
    </submittedName>
</protein>
<keyword evidence="9 12" id="KW-0472">Membrane</keyword>
<keyword evidence="7 11" id="KW-0560">Oxidoreductase</keyword>
<dbReference type="Pfam" id="PF00067">
    <property type="entry name" value="p450"/>
    <property type="match status" value="1"/>
</dbReference>
<dbReference type="InterPro" id="IPR017972">
    <property type="entry name" value="Cyt_P450_CS"/>
</dbReference>
<evidence type="ECO:0000256" key="1">
    <source>
        <dbReference type="ARBA" id="ARBA00004167"/>
    </source>
</evidence>
<dbReference type="PANTHER" id="PTHR47947:SF62">
    <property type="entry name" value="CYTOCHROME P450, FAMILY 81, SUBFAMILY D, POLYPEPTIDE 5"/>
    <property type="match status" value="1"/>
</dbReference>
<dbReference type="PANTHER" id="PTHR47947">
    <property type="entry name" value="CYTOCHROME P450 82C3-RELATED"/>
    <property type="match status" value="1"/>
</dbReference>
<accession>A0AAX6HXC7</accession>
<dbReference type="SUPFAM" id="SSF48264">
    <property type="entry name" value="Cytochrome P450"/>
    <property type="match status" value="1"/>
</dbReference>
<dbReference type="InterPro" id="IPR036396">
    <property type="entry name" value="Cyt_P450_sf"/>
</dbReference>
<evidence type="ECO:0000256" key="3">
    <source>
        <dbReference type="ARBA" id="ARBA00022617"/>
    </source>
</evidence>
<dbReference type="InterPro" id="IPR050651">
    <property type="entry name" value="Plant_Cytochrome_P450_Monoox"/>
</dbReference>
<evidence type="ECO:0000256" key="4">
    <source>
        <dbReference type="ARBA" id="ARBA00022692"/>
    </source>
</evidence>
<dbReference type="Gene3D" id="1.10.630.10">
    <property type="entry name" value="Cytochrome P450"/>
    <property type="match status" value="1"/>
</dbReference>
<keyword evidence="14" id="KW-1185">Reference proteome</keyword>
<evidence type="ECO:0000313" key="14">
    <source>
        <dbReference type="Proteomes" id="UP001140949"/>
    </source>
</evidence>
<keyword evidence="3 10" id="KW-0349">Heme</keyword>
<dbReference type="GO" id="GO:0020037">
    <property type="term" value="F:heme binding"/>
    <property type="evidence" value="ECO:0007669"/>
    <property type="project" value="InterPro"/>
</dbReference>
<dbReference type="GO" id="GO:0016020">
    <property type="term" value="C:membrane"/>
    <property type="evidence" value="ECO:0007669"/>
    <property type="project" value="UniProtKB-SubCell"/>
</dbReference>
<feature type="binding site" description="axial binding residue" evidence="10">
    <location>
        <position position="474"/>
    </location>
    <ligand>
        <name>heme</name>
        <dbReference type="ChEBI" id="CHEBI:30413"/>
    </ligand>
    <ligandPart>
        <name>Fe</name>
        <dbReference type="ChEBI" id="CHEBI:18248"/>
    </ligandPart>
</feature>
<organism evidence="13 14">
    <name type="scientific">Iris pallida</name>
    <name type="common">Sweet iris</name>
    <dbReference type="NCBI Taxonomy" id="29817"/>
    <lineage>
        <taxon>Eukaryota</taxon>
        <taxon>Viridiplantae</taxon>
        <taxon>Streptophyta</taxon>
        <taxon>Embryophyta</taxon>
        <taxon>Tracheophyta</taxon>
        <taxon>Spermatophyta</taxon>
        <taxon>Magnoliopsida</taxon>
        <taxon>Liliopsida</taxon>
        <taxon>Asparagales</taxon>
        <taxon>Iridaceae</taxon>
        <taxon>Iridoideae</taxon>
        <taxon>Irideae</taxon>
        <taxon>Iris</taxon>
    </lineage>
</organism>
<feature type="transmembrane region" description="Helical" evidence="12">
    <location>
        <begin position="21"/>
        <end position="42"/>
    </location>
</feature>
<evidence type="ECO:0000256" key="9">
    <source>
        <dbReference type="ARBA" id="ARBA00023136"/>
    </source>
</evidence>
<evidence type="ECO:0000256" key="7">
    <source>
        <dbReference type="ARBA" id="ARBA00023002"/>
    </source>
</evidence>
<proteinExistence type="inferred from homology"/>
<keyword evidence="6 12" id="KW-1133">Transmembrane helix</keyword>
<dbReference type="AlphaFoldDB" id="A0AAX6HXC7"/>
<comment type="cofactor">
    <cofactor evidence="10">
        <name>heme</name>
        <dbReference type="ChEBI" id="CHEBI:30413"/>
    </cofactor>
</comment>
<reference evidence="13" key="1">
    <citation type="journal article" date="2023" name="GigaByte">
        <title>Genome assembly of the bearded iris, Iris pallida Lam.</title>
        <authorList>
            <person name="Bruccoleri R.E."/>
            <person name="Oakeley E.J."/>
            <person name="Faust A.M.E."/>
            <person name="Altorfer M."/>
            <person name="Dessus-Babus S."/>
            <person name="Burckhardt D."/>
            <person name="Oertli M."/>
            <person name="Naumann U."/>
            <person name="Petersen F."/>
            <person name="Wong J."/>
        </authorList>
    </citation>
    <scope>NUCLEOTIDE SEQUENCE</scope>
    <source>
        <strain evidence="13">GSM-AAB239-AS_SAM_17_03QT</strain>
    </source>
</reference>
<dbReference type="GO" id="GO:0004497">
    <property type="term" value="F:monooxygenase activity"/>
    <property type="evidence" value="ECO:0007669"/>
    <property type="project" value="UniProtKB-KW"/>
</dbReference>